<dbReference type="Proteomes" id="UP001430953">
    <property type="component" value="Unassembled WGS sequence"/>
</dbReference>
<evidence type="ECO:0000313" key="3">
    <source>
        <dbReference type="Proteomes" id="UP001430953"/>
    </source>
</evidence>
<evidence type="ECO:0000313" key="2">
    <source>
        <dbReference type="EMBL" id="KAL0105559.1"/>
    </source>
</evidence>
<name>A0AAW2ET01_9HYME</name>
<reference evidence="2 3" key="1">
    <citation type="submission" date="2023-03" db="EMBL/GenBank/DDBJ databases">
        <title>High recombination rates correlate with genetic variation in Cardiocondyla obscurior ants.</title>
        <authorList>
            <person name="Errbii M."/>
        </authorList>
    </citation>
    <scope>NUCLEOTIDE SEQUENCE [LARGE SCALE GENOMIC DNA]</scope>
    <source>
        <strain evidence="2">Alpha-2009</strain>
        <tissue evidence="2">Whole body</tissue>
    </source>
</reference>
<dbReference type="AlphaFoldDB" id="A0AAW2ET01"/>
<feature type="compositionally biased region" description="Low complexity" evidence="1">
    <location>
        <begin position="137"/>
        <end position="146"/>
    </location>
</feature>
<proteinExistence type="predicted"/>
<sequence>MKRAQEKELFGSLSESSGSPPASPPPGAWPPAIDPSRRYPVPRVGTTVQRGDGSQQRHTRWLKKPPPAPPKPEPKGRGRPAILTTTAEPATSSTSKPGQPEAPGKAPPVSIGTGSGKLTAGSRTRKTAGTRKIQPVTAATAAPSTARGQPRKSGRQASRAALSATHGPSRELDHQPPIKPGKGDPGLGGPASSKSAVKAGPTRRTTEKPPGPSIRSMEIVRLPRTEVRAIAALERVPSANVGVRPPEGPPTPGSSRPAERATPAPPPPPAKQAAATTALPMAAASTTRPRSAPPAAISVPREPLTLPLPPFAFQPSGPLPLPPAPPAYVISQGWHARPGVPLHVPIQLPDGDIVNVPMSAIRHNRKFRAHSSTGRWVMRFASDGRLTMCRKVQ</sequence>
<organism evidence="2 3">
    <name type="scientific">Cardiocondyla obscurior</name>
    <dbReference type="NCBI Taxonomy" id="286306"/>
    <lineage>
        <taxon>Eukaryota</taxon>
        <taxon>Metazoa</taxon>
        <taxon>Ecdysozoa</taxon>
        <taxon>Arthropoda</taxon>
        <taxon>Hexapoda</taxon>
        <taxon>Insecta</taxon>
        <taxon>Pterygota</taxon>
        <taxon>Neoptera</taxon>
        <taxon>Endopterygota</taxon>
        <taxon>Hymenoptera</taxon>
        <taxon>Apocrita</taxon>
        <taxon>Aculeata</taxon>
        <taxon>Formicoidea</taxon>
        <taxon>Formicidae</taxon>
        <taxon>Myrmicinae</taxon>
        <taxon>Cardiocondyla</taxon>
    </lineage>
</organism>
<feature type="region of interest" description="Disordered" evidence="1">
    <location>
        <begin position="1"/>
        <end position="301"/>
    </location>
</feature>
<feature type="compositionally biased region" description="Pro residues" evidence="1">
    <location>
        <begin position="21"/>
        <end position="33"/>
    </location>
</feature>
<protein>
    <submittedName>
        <fullName evidence="2">Uncharacterized protein</fullName>
    </submittedName>
</protein>
<dbReference type="EMBL" id="JADYXP020000019">
    <property type="protein sequence ID" value="KAL0105559.1"/>
    <property type="molecule type" value="Genomic_DNA"/>
</dbReference>
<evidence type="ECO:0000256" key="1">
    <source>
        <dbReference type="SAM" id="MobiDB-lite"/>
    </source>
</evidence>
<comment type="caution">
    <text evidence="2">The sequence shown here is derived from an EMBL/GenBank/DDBJ whole genome shotgun (WGS) entry which is preliminary data.</text>
</comment>
<feature type="compositionally biased region" description="Low complexity" evidence="1">
    <location>
        <begin position="79"/>
        <end position="95"/>
    </location>
</feature>
<keyword evidence="3" id="KW-1185">Reference proteome</keyword>
<feature type="compositionally biased region" description="Low complexity" evidence="1">
    <location>
        <begin position="11"/>
        <end position="20"/>
    </location>
</feature>
<gene>
    <name evidence="2" type="ORF">PUN28_016921</name>
</gene>
<accession>A0AAW2ET01</accession>
<feature type="compositionally biased region" description="Low complexity" evidence="1">
    <location>
        <begin position="271"/>
        <end position="287"/>
    </location>
</feature>
<feature type="compositionally biased region" description="Polar residues" evidence="1">
    <location>
        <begin position="46"/>
        <end position="56"/>
    </location>
</feature>